<feature type="domain" description="ALG11 mannosyltransferase N-terminal" evidence="14">
    <location>
        <begin position="181"/>
        <end position="265"/>
    </location>
</feature>
<evidence type="ECO:0000313" key="16">
    <source>
        <dbReference type="Proteomes" id="UP001516023"/>
    </source>
</evidence>
<evidence type="ECO:0000256" key="12">
    <source>
        <dbReference type="SAM" id="Phobius"/>
    </source>
</evidence>
<keyword evidence="5" id="KW-0328">Glycosyltransferase</keyword>
<evidence type="ECO:0000313" key="15">
    <source>
        <dbReference type="EMBL" id="KAL3805936.1"/>
    </source>
</evidence>
<dbReference type="SUPFAM" id="SSF53756">
    <property type="entry name" value="UDP-Glycosyltransferase/glycogen phosphorylase"/>
    <property type="match status" value="1"/>
</dbReference>
<keyword evidence="7 12" id="KW-0812">Transmembrane</keyword>
<evidence type="ECO:0000256" key="6">
    <source>
        <dbReference type="ARBA" id="ARBA00022679"/>
    </source>
</evidence>
<dbReference type="FunFam" id="3.40.50.2000:FF:000256">
    <property type="entry name" value="GDP-Man:Man(3)GlcNAc(2)-PP-Dol alpha-1,2-mannosyltransferase"/>
    <property type="match status" value="1"/>
</dbReference>
<dbReference type="Gene3D" id="3.40.50.2000">
    <property type="entry name" value="Glycogen Phosphorylase B"/>
    <property type="match status" value="1"/>
</dbReference>
<dbReference type="EC" id="2.4.1.131" evidence="3"/>
<protein>
    <recommendedName>
        <fullName evidence="4">GDP-Man:Man(3)GlcNAc(2)-PP-Dol alpha-1,2-mannosyltransferase</fullName>
        <ecNumber evidence="3">2.4.1.131</ecNumber>
    </recommendedName>
</protein>
<dbReference type="Pfam" id="PF00534">
    <property type="entry name" value="Glycos_transf_1"/>
    <property type="match status" value="1"/>
</dbReference>
<evidence type="ECO:0000259" key="13">
    <source>
        <dbReference type="Pfam" id="PF00534"/>
    </source>
</evidence>
<feature type="domain" description="Glycosyl transferase family 1" evidence="13">
    <location>
        <begin position="292"/>
        <end position="422"/>
    </location>
</feature>
<evidence type="ECO:0000256" key="4">
    <source>
        <dbReference type="ARBA" id="ARBA00022018"/>
    </source>
</evidence>
<dbReference type="GO" id="GO:0005789">
    <property type="term" value="C:endoplasmic reticulum membrane"/>
    <property type="evidence" value="ECO:0007669"/>
    <property type="project" value="UniProtKB-SubCell"/>
</dbReference>
<keyword evidence="6" id="KW-0808">Transferase</keyword>
<evidence type="ECO:0000256" key="8">
    <source>
        <dbReference type="ARBA" id="ARBA00022824"/>
    </source>
</evidence>
<dbReference type="InterPro" id="IPR001296">
    <property type="entry name" value="Glyco_trans_1"/>
</dbReference>
<dbReference type="Pfam" id="PF15924">
    <property type="entry name" value="ALG11_N"/>
    <property type="match status" value="2"/>
</dbReference>
<comment type="pathway">
    <text evidence="2">Protein modification; protein glycosylation.</text>
</comment>
<keyword evidence="9 12" id="KW-1133">Transmembrane helix</keyword>
<keyword evidence="16" id="KW-1185">Reference proteome</keyword>
<dbReference type="PANTHER" id="PTHR45919:SF1">
    <property type="entry name" value="GDP-MAN:MAN(3)GLCNAC(2)-PP-DOL ALPHA-1,2-MANNOSYLTRANSFERASE"/>
    <property type="match status" value="1"/>
</dbReference>
<evidence type="ECO:0000256" key="2">
    <source>
        <dbReference type="ARBA" id="ARBA00004922"/>
    </source>
</evidence>
<dbReference type="AlphaFoldDB" id="A0ABD3R2W7"/>
<name>A0ABD3R2W7_9STRA</name>
<dbReference type="Proteomes" id="UP001516023">
    <property type="component" value="Unassembled WGS sequence"/>
</dbReference>
<evidence type="ECO:0000256" key="1">
    <source>
        <dbReference type="ARBA" id="ARBA00004389"/>
    </source>
</evidence>
<gene>
    <name evidence="15" type="ORF">HJC23_007897</name>
</gene>
<organism evidence="15 16">
    <name type="scientific">Cyclotella cryptica</name>
    <dbReference type="NCBI Taxonomy" id="29204"/>
    <lineage>
        <taxon>Eukaryota</taxon>
        <taxon>Sar</taxon>
        <taxon>Stramenopiles</taxon>
        <taxon>Ochrophyta</taxon>
        <taxon>Bacillariophyta</taxon>
        <taxon>Coscinodiscophyceae</taxon>
        <taxon>Thalassiosirophycidae</taxon>
        <taxon>Stephanodiscales</taxon>
        <taxon>Stephanodiscaceae</taxon>
        <taxon>Cyclotella</taxon>
    </lineage>
</organism>
<feature type="transmembrane region" description="Helical" evidence="12">
    <location>
        <begin position="230"/>
        <end position="252"/>
    </location>
</feature>
<accession>A0ABD3R2W7</accession>
<evidence type="ECO:0000256" key="7">
    <source>
        <dbReference type="ARBA" id="ARBA00022692"/>
    </source>
</evidence>
<keyword evidence="10 12" id="KW-0472">Membrane</keyword>
<dbReference type="InterPro" id="IPR031814">
    <property type="entry name" value="ALG11_N"/>
</dbReference>
<proteinExistence type="predicted"/>
<comment type="caution">
    <text evidence="15">The sequence shown here is derived from an EMBL/GenBank/DDBJ whole genome shotgun (WGS) entry which is preliminary data.</text>
</comment>
<evidence type="ECO:0000256" key="5">
    <source>
        <dbReference type="ARBA" id="ARBA00022676"/>
    </source>
</evidence>
<comment type="catalytic activity">
    <reaction evidence="11">
        <text>an alpha-D-Man-(1-&gt;3)-[alpha-D-Man-(1-&gt;6)]-beta-D-Man-(1-&gt;4)-beta-D-GlcNAc-(1-&gt;4)-alpha-D-GlcNAc-diphospho-di-trans,poly-cis-dolichol + 2 GDP-alpha-D-mannose = an alpha-D-Man-(1-&gt;2)-alpha-D-Man-(1-&gt;2)-alpha-D-Man-(1-&gt;3)-[alpha-D-Man-(1-&gt;6)]-beta-D-Man-(1-&gt;4)-beta-D-GlcNAc-(1-&gt;4)-alpha-D-GlcNAc-diphospho-di-trans,poly-cis-dolichol + 2 GDP + 2 H(+)</text>
        <dbReference type="Rhea" id="RHEA:29523"/>
        <dbReference type="Rhea" id="RHEA-COMP:19515"/>
        <dbReference type="Rhea" id="RHEA-COMP:19516"/>
        <dbReference type="ChEBI" id="CHEBI:15378"/>
        <dbReference type="ChEBI" id="CHEBI:57527"/>
        <dbReference type="ChEBI" id="CHEBI:58189"/>
        <dbReference type="ChEBI" id="CHEBI:132511"/>
        <dbReference type="ChEBI" id="CHEBI:132515"/>
        <dbReference type="EC" id="2.4.1.131"/>
    </reaction>
    <physiologicalReaction direction="left-to-right" evidence="11">
        <dbReference type="Rhea" id="RHEA:29524"/>
    </physiologicalReaction>
</comment>
<comment type="subcellular location">
    <subcellularLocation>
        <location evidence="1">Endoplasmic reticulum membrane</location>
        <topology evidence="1">Single-pass membrane protein</topology>
    </subcellularLocation>
</comment>
<reference evidence="15 16" key="1">
    <citation type="journal article" date="2020" name="G3 (Bethesda)">
        <title>Improved Reference Genome for Cyclotella cryptica CCMP332, a Model for Cell Wall Morphogenesis, Salinity Adaptation, and Lipid Production in Diatoms (Bacillariophyta).</title>
        <authorList>
            <person name="Roberts W.R."/>
            <person name="Downey K.M."/>
            <person name="Ruck E.C."/>
            <person name="Traller J.C."/>
            <person name="Alverson A.J."/>
        </authorList>
    </citation>
    <scope>NUCLEOTIDE SEQUENCE [LARGE SCALE GENOMIC DNA]</scope>
    <source>
        <strain evidence="15 16">CCMP332</strain>
    </source>
</reference>
<sequence>MGFMLYLLSAALSSLIISTILVVARFRYSFRHICQAFVSRAKERNRANHQEDQEDNGTFLIGFFHPHCGARGGGERVLWKAIQAFGELKEDAMESRGDSNGGLHDDALARHCRNLAVAVYTIDEPKQGYKRGEVQLFAVRELFFHPEMMEAYPNYTNIMLCYADIMKQVQERFSITISSSLQMLAGCKVGTYVHYPTTSNDMLSLVWERRPTYNNKSEITSSPMVTYVKLIYYSLFAILYGLVGSLADLVMVNSSWTKGHIQYLWQFAQDIQVVFPPVDTASLAELSLSDPPRENLILSIGQFRPEKDHALQLQAFALALDMHDGKMKQSNPKLILVGSCRGEDDRERVDQLHKLARELNVEDSVEFVLNQPYSVLKDYLSRASVGIHTMWNEHFGIGVVEMMAAGLVTVAHNSGGPKSDIIESVWDFRDFANSTRKTPTGCLEGTAEEYAHAIYEIINRGDKSREVTDIRHCSRRSAERFSDQVFMKSIKETILLSPLLK</sequence>
<keyword evidence="8" id="KW-0256">Endoplasmic reticulum</keyword>
<evidence type="ECO:0000256" key="11">
    <source>
        <dbReference type="ARBA" id="ARBA00045065"/>
    </source>
</evidence>
<evidence type="ECO:0000259" key="14">
    <source>
        <dbReference type="Pfam" id="PF15924"/>
    </source>
</evidence>
<dbReference type="InterPro" id="IPR038013">
    <property type="entry name" value="ALG11"/>
</dbReference>
<evidence type="ECO:0000256" key="10">
    <source>
        <dbReference type="ARBA" id="ARBA00023136"/>
    </source>
</evidence>
<dbReference type="PANTHER" id="PTHR45919">
    <property type="entry name" value="GDP-MAN:MAN(3)GLCNAC(2)-PP-DOL ALPHA-1,2-MANNOSYLTRANSFERASE"/>
    <property type="match status" value="1"/>
</dbReference>
<evidence type="ECO:0000256" key="3">
    <source>
        <dbReference type="ARBA" id="ARBA00012645"/>
    </source>
</evidence>
<dbReference type="GO" id="GO:0004377">
    <property type="term" value="F:GDP-Man:Man(3)GlcNAc(2)-PP-Dol alpha-1,2-mannosyltransferase activity"/>
    <property type="evidence" value="ECO:0007669"/>
    <property type="project" value="UniProtKB-EC"/>
</dbReference>
<feature type="transmembrane region" description="Helical" evidence="12">
    <location>
        <begin position="6"/>
        <end position="24"/>
    </location>
</feature>
<feature type="domain" description="ALG11 mannosyltransferase N-terminal" evidence="14">
    <location>
        <begin position="60"/>
        <end position="90"/>
    </location>
</feature>
<evidence type="ECO:0000256" key="9">
    <source>
        <dbReference type="ARBA" id="ARBA00022989"/>
    </source>
</evidence>
<dbReference type="EMBL" id="JABMIG020000001">
    <property type="protein sequence ID" value="KAL3805936.1"/>
    <property type="molecule type" value="Genomic_DNA"/>
</dbReference>